<dbReference type="InterPro" id="IPR007791">
    <property type="entry name" value="DjlA_N"/>
</dbReference>
<dbReference type="SUPFAM" id="SSF158682">
    <property type="entry name" value="TerB-like"/>
    <property type="match status" value="1"/>
</dbReference>
<dbReference type="CDD" id="cd07177">
    <property type="entry name" value="terB_like"/>
    <property type="match status" value="1"/>
</dbReference>
<accession>A0A2K8KUL4</accession>
<evidence type="ECO:0000313" key="3">
    <source>
        <dbReference type="Proteomes" id="UP000229757"/>
    </source>
</evidence>
<feature type="domain" description="Co-chaperone DjlA N-terminal" evidence="1">
    <location>
        <begin position="22"/>
        <end position="128"/>
    </location>
</feature>
<organism evidence="2 3">
    <name type="scientific">Reinekea forsetii</name>
    <dbReference type="NCBI Taxonomy" id="1336806"/>
    <lineage>
        <taxon>Bacteria</taxon>
        <taxon>Pseudomonadati</taxon>
        <taxon>Pseudomonadota</taxon>
        <taxon>Gammaproteobacteria</taxon>
        <taxon>Oceanospirillales</taxon>
        <taxon>Saccharospirillaceae</taxon>
        <taxon>Reinekea</taxon>
    </lineage>
</organism>
<dbReference type="Gene3D" id="1.10.3680.10">
    <property type="entry name" value="TerB-like"/>
    <property type="match status" value="1"/>
</dbReference>
<dbReference type="OrthoDB" id="6334294at2"/>
<evidence type="ECO:0000313" key="2">
    <source>
        <dbReference type="EMBL" id="ATX78420.1"/>
    </source>
</evidence>
<dbReference type="RefSeq" id="WP_100258610.1">
    <property type="nucleotide sequence ID" value="NZ_CP011797.1"/>
</dbReference>
<keyword evidence="3" id="KW-1185">Reference proteome</keyword>
<gene>
    <name evidence="2" type="ORF">REIFOR_03317</name>
</gene>
<sequence>MLATLLGLLDDNKIALDQQKSEAIIALTTLLYQADGKVKLTEQDLFARLLEDLPWHNPGISKAAYHQALIADSLQALKGNHLADYLAPLVPALKSDARVLTLLRELAITDGNLDAKEAEILQLVSSMMVSEPASSSKPLSNGS</sequence>
<dbReference type="AlphaFoldDB" id="A0A2K8KUL4"/>
<dbReference type="Proteomes" id="UP000229757">
    <property type="component" value="Chromosome"/>
</dbReference>
<protein>
    <recommendedName>
        <fullName evidence="1">Co-chaperone DjlA N-terminal domain-containing protein</fullName>
    </recommendedName>
</protein>
<reference evidence="2 3" key="1">
    <citation type="journal article" date="2017" name="Environ. Microbiol.">
        <title>Genomic and physiological analyses of 'Reinekea forsetii' reveal a versatile opportunistic lifestyle during spring algae blooms.</title>
        <authorList>
            <person name="Avci B."/>
            <person name="Hahnke R.L."/>
            <person name="Chafee M."/>
            <person name="Fischer T."/>
            <person name="Gruber-Vodicka H."/>
            <person name="Tegetmeyer H.E."/>
            <person name="Harder J."/>
            <person name="Fuchs B.M."/>
            <person name="Amann R.I."/>
            <person name="Teeling H."/>
        </authorList>
    </citation>
    <scope>NUCLEOTIDE SEQUENCE [LARGE SCALE GENOMIC DNA]</scope>
    <source>
        <strain evidence="2 3">Hel1_31_D35</strain>
    </source>
</reference>
<evidence type="ECO:0000259" key="1">
    <source>
        <dbReference type="Pfam" id="PF05099"/>
    </source>
</evidence>
<dbReference type="KEGG" id="rfo:REIFOR_03317"/>
<dbReference type="InterPro" id="IPR029024">
    <property type="entry name" value="TerB-like"/>
</dbReference>
<dbReference type="EMBL" id="CP011797">
    <property type="protein sequence ID" value="ATX78420.1"/>
    <property type="molecule type" value="Genomic_DNA"/>
</dbReference>
<dbReference type="Pfam" id="PF05099">
    <property type="entry name" value="TerB"/>
    <property type="match status" value="1"/>
</dbReference>
<proteinExistence type="predicted"/>
<name>A0A2K8KUL4_9GAMM</name>